<evidence type="ECO:0000313" key="3">
    <source>
        <dbReference type="Proteomes" id="UP001530400"/>
    </source>
</evidence>
<reference evidence="2 3" key="1">
    <citation type="submission" date="2024-10" db="EMBL/GenBank/DDBJ databases">
        <title>Updated reference genomes for cyclostephanoid diatoms.</title>
        <authorList>
            <person name="Roberts W.R."/>
            <person name="Alverson A.J."/>
        </authorList>
    </citation>
    <scope>NUCLEOTIDE SEQUENCE [LARGE SCALE GENOMIC DNA]</scope>
    <source>
        <strain evidence="2 3">AJA010-31</strain>
    </source>
</reference>
<sequence>MLGLSVAVSQPFGDIKRQYSALRDLVLGCASTAEIKQFEGTSGTLLGAVGDMQNAIDKLTVEVSNASRLGSPVDLDNCFVEFATKAANAVRASADHAMAERLTLSNWIAALESRLDAQTSHADPVTVVFASALQGAEGIDPAHLAGGVNINSLLVHYSDGNNTTDKTTTELKNARAEGITDSVCCGYIASFCQKHPPSLLGGKPVPEGTRFPFLKNRIAWEGKPSIEGGRKSLLKAVKDALGNLSLSFVHPPNVARTLQHFWKPSDSSPVKFCPQPPDVPINYNKPLFWQRHVWLECLLPVSTPSLEVCGPSVFHPGRIMRCPLSKDELLAVFDIPSVHSPLFWDMANWCGSNCEALPFEDAPSPVIISSLFRQLWSSGGGGGVEVASSEHNSVDSPQSSAPTMDDAIHTEHVPVAMGIGIGIGSSPLVGGVSSCLQDDTTVHTSLAPEADEMSTEASMSVDLGVELFPNDGRSSPSNDVEVKSLSSLSQSMAKESIITYRSLDTESVEDSYMPRRKRSRKCKADDSAWEFLDDVSLEDNTLETEDVTNSVTTFGAENSSICWSVCSDDNGNGLKQMMQRSQLICGRSVCSQVILATSQSQRGSVSLSGNENCSFSDGHFTLQVPSATEIIFFT</sequence>
<dbReference type="EMBL" id="JALLPJ020001327">
    <property type="protein sequence ID" value="KAL3769702.1"/>
    <property type="molecule type" value="Genomic_DNA"/>
</dbReference>
<keyword evidence="3" id="KW-1185">Reference proteome</keyword>
<gene>
    <name evidence="2" type="ORF">ACHAWO_013573</name>
</gene>
<proteinExistence type="predicted"/>
<protein>
    <submittedName>
        <fullName evidence="2">Uncharacterized protein</fullName>
    </submittedName>
</protein>
<organism evidence="2 3">
    <name type="scientific">Cyclotella atomus</name>
    <dbReference type="NCBI Taxonomy" id="382360"/>
    <lineage>
        <taxon>Eukaryota</taxon>
        <taxon>Sar</taxon>
        <taxon>Stramenopiles</taxon>
        <taxon>Ochrophyta</taxon>
        <taxon>Bacillariophyta</taxon>
        <taxon>Coscinodiscophyceae</taxon>
        <taxon>Thalassiosirophycidae</taxon>
        <taxon>Stephanodiscales</taxon>
        <taxon>Stephanodiscaceae</taxon>
        <taxon>Cyclotella</taxon>
    </lineage>
</organism>
<evidence type="ECO:0000256" key="1">
    <source>
        <dbReference type="SAM" id="MobiDB-lite"/>
    </source>
</evidence>
<feature type="region of interest" description="Disordered" evidence="1">
    <location>
        <begin position="383"/>
        <end position="402"/>
    </location>
</feature>
<dbReference type="AlphaFoldDB" id="A0ABD3N570"/>
<name>A0ABD3N570_9STRA</name>
<dbReference type="Proteomes" id="UP001530400">
    <property type="component" value="Unassembled WGS sequence"/>
</dbReference>
<comment type="caution">
    <text evidence="2">The sequence shown here is derived from an EMBL/GenBank/DDBJ whole genome shotgun (WGS) entry which is preliminary data.</text>
</comment>
<accession>A0ABD3N570</accession>
<evidence type="ECO:0000313" key="2">
    <source>
        <dbReference type="EMBL" id="KAL3769702.1"/>
    </source>
</evidence>